<keyword evidence="1" id="KW-0808">Transferase</keyword>
<feature type="domain" description="YjeF C-terminal" evidence="10">
    <location>
        <begin position="118"/>
        <end position="401"/>
    </location>
</feature>
<evidence type="ECO:0000256" key="3">
    <source>
        <dbReference type="ARBA" id="ARBA00022741"/>
    </source>
</evidence>
<dbReference type="InterPro" id="IPR017953">
    <property type="entry name" value="Carbohydrate_kinase_pred_CS"/>
</dbReference>
<comment type="cofactor">
    <cofactor evidence="9">
        <name>Mg(2+)</name>
        <dbReference type="ChEBI" id="CHEBI:18420"/>
    </cofactor>
</comment>
<organism evidence="11 12">
    <name type="scientific">Candidatus Amunia macphersoniae</name>
    <dbReference type="NCBI Taxonomy" id="3127014"/>
    <lineage>
        <taxon>Bacteria</taxon>
        <taxon>Bacillati</taxon>
        <taxon>Candidatus Dormiibacterota</taxon>
        <taxon>Candidatus Dormibacteria</taxon>
        <taxon>Candidatus Aeolococcales</taxon>
        <taxon>Candidatus Aeolococcaceae</taxon>
        <taxon>Candidatus Amunia</taxon>
    </lineage>
</organism>
<gene>
    <name evidence="9" type="primary">nnrD</name>
    <name evidence="11" type="ORF">JF887_13515</name>
</gene>
<keyword evidence="6 9" id="KW-0521">NADP</keyword>
<dbReference type="NCBIfam" id="TIGR00196">
    <property type="entry name" value="yjeF_cterm"/>
    <property type="match status" value="1"/>
</dbReference>
<comment type="caution">
    <text evidence="11">The sequence shown here is derived from an EMBL/GenBank/DDBJ whole genome shotgun (WGS) entry which is preliminary data.</text>
</comment>
<dbReference type="GO" id="GO:0000287">
    <property type="term" value="F:magnesium ion binding"/>
    <property type="evidence" value="ECO:0007669"/>
    <property type="project" value="InterPro"/>
</dbReference>
<dbReference type="Gene3D" id="3.40.1190.20">
    <property type="match status" value="1"/>
</dbReference>
<dbReference type="PROSITE" id="PS51383">
    <property type="entry name" value="YJEF_C_3"/>
    <property type="match status" value="1"/>
</dbReference>
<protein>
    <recommendedName>
        <fullName evidence="9">ADP-dependent (S)-NAD(P)H-hydrate dehydratase</fullName>
        <ecNumber evidence="9">4.2.1.136</ecNumber>
    </recommendedName>
    <alternativeName>
        <fullName evidence="9">ADP-dependent NAD(P)HX dehydratase</fullName>
    </alternativeName>
</protein>
<comment type="function">
    <text evidence="9">Catalyzes the dehydration of the S-form of NAD(P)HX at the expense of ADP, which is converted to AMP. Together with NAD(P)HX epimerase, which catalyzes the epimerization of the S- and R-forms, the enzyme allows the repair of both epimers of NAD(P)HX, a damaged form of NAD(P)H that is a result of enzymatic or heat-dependent hydration.</text>
</comment>
<dbReference type="Pfam" id="PF01256">
    <property type="entry name" value="Carb_kinase"/>
    <property type="match status" value="1"/>
</dbReference>
<dbReference type="PANTHER" id="PTHR12592">
    <property type="entry name" value="ATP-DEPENDENT (S)-NAD(P)H-HYDRATE DEHYDRATASE FAMILY MEMBER"/>
    <property type="match status" value="1"/>
</dbReference>
<dbReference type="Proteomes" id="UP000614410">
    <property type="component" value="Unassembled WGS sequence"/>
</dbReference>
<evidence type="ECO:0000256" key="5">
    <source>
        <dbReference type="ARBA" id="ARBA00022842"/>
    </source>
</evidence>
<evidence type="ECO:0000313" key="11">
    <source>
        <dbReference type="EMBL" id="MBJ7610431.1"/>
    </source>
</evidence>
<feature type="binding site" evidence="9">
    <location>
        <position position="342"/>
    </location>
    <ligand>
        <name>(6S)-NADPHX</name>
        <dbReference type="ChEBI" id="CHEBI:64076"/>
    </ligand>
</feature>
<comment type="catalytic activity">
    <reaction evidence="9">
        <text>(6S)-NADHX + ADP = AMP + phosphate + NADH + H(+)</text>
        <dbReference type="Rhea" id="RHEA:32223"/>
        <dbReference type="ChEBI" id="CHEBI:15378"/>
        <dbReference type="ChEBI" id="CHEBI:43474"/>
        <dbReference type="ChEBI" id="CHEBI:57945"/>
        <dbReference type="ChEBI" id="CHEBI:64074"/>
        <dbReference type="ChEBI" id="CHEBI:456215"/>
        <dbReference type="ChEBI" id="CHEBI:456216"/>
        <dbReference type="EC" id="4.2.1.136"/>
    </reaction>
</comment>
<dbReference type="GO" id="GO:0008897">
    <property type="term" value="F:holo-[acyl-carrier-protein] synthase activity"/>
    <property type="evidence" value="ECO:0007669"/>
    <property type="project" value="InterPro"/>
</dbReference>
<dbReference type="GO" id="GO:0005524">
    <property type="term" value="F:ATP binding"/>
    <property type="evidence" value="ECO:0007669"/>
    <property type="project" value="UniProtKB-KW"/>
</dbReference>
<dbReference type="InterPro" id="IPR004568">
    <property type="entry name" value="Ppantetheine-prot_Trfase_dom"/>
</dbReference>
<evidence type="ECO:0000256" key="2">
    <source>
        <dbReference type="ARBA" id="ARBA00022723"/>
    </source>
</evidence>
<dbReference type="InterPro" id="IPR029056">
    <property type="entry name" value="Ribokinase-like"/>
</dbReference>
<dbReference type="GO" id="GO:0052855">
    <property type="term" value="F:ADP-dependent NAD(P)H-hydrate dehydratase activity"/>
    <property type="evidence" value="ECO:0007669"/>
    <property type="project" value="UniProtKB-UniRule"/>
</dbReference>
<dbReference type="AlphaFoldDB" id="A0A934NHE4"/>
<feature type="binding site" evidence="9">
    <location>
        <position position="275"/>
    </location>
    <ligand>
        <name>(6S)-NADPHX</name>
        <dbReference type="ChEBI" id="CHEBI:64076"/>
    </ligand>
</feature>
<accession>A0A934NHE4</accession>
<dbReference type="HAMAP" id="MF_01965">
    <property type="entry name" value="NADHX_dehydratase"/>
    <property type="match status" value="1"/>
</dbReference>
<dbReference type="SUPFAM" id="SSF53613">
    <property type="entry name" value="Ribokinase-like"/>
    <property type="match status" value="1"/>
</dbReference>
<keyword evidence="2" id="KW-0479">Metal-binding</keyword>
<dbReference type="EMBL" id="JAEKNN010000062">
    <property type="protein sequence ID" value="MBJ7610431.1"/>
    <property type="molecule type" value="Genomic_DNA"/>
</dbReference>
<evidence type="ECO:0000256" key="7">
    <source>
        <dbReference type="ARBA" id="ARBA00023027"/>
    </source>
</evidence>
<keyword evidence="3 9" id="KW-0547">Nucleotide-binding</keyword>
<keyword evidence="8 9" id="KW-0456">Lyase</keyword>
<dbReference type="InterPro" id="IPR000631">
    <property type="entry name" value="CARKD"/>
</dbReference>
<evidence type="ECO:0000256" key="8">
    <source>
        <dbReference type="ARBA" id="ARBA00023239"/>
    </source>
</evidence>
<proteinExistence type="inferred from homology"/>
<dbReference type="GO" id="GO:0052856">
    <property type="term" value="F:NAD(P)HX epimerase activity"/>
    <property type="evidence" value="ECO:0007669"/>
    <property type="project" value="TreeGrafter"/>
</dbReference>
<reference evidence="11 12" key="1">
    <citation type="submission" date="2020-10" db="EMBL/GenBank/DDBJ databases">
        <title>Ca. Dormibacterota MAGs.</title>
        <authorList>
            <person name="Montgomery K."/>
        </authorList>
    </citation>
    <scope>NUCLEOTIDE SEQUENCE [LARGE SCALE GENOMIC DNA]</scope>
    <source>
        <strain evidence="11">Mitchell_Peninsula_5</strain>
    </source>
</reference>
<feature type="binding site" evidence="9">
    <location>
        <position position="341"/>
    </location>
    <ligand>
        <name>AMP</name>
        <dbReference type="ChEBI" id="CHEBI:456215"/>
    </ligand>
</feature>
<dbReference type="PANTHER" id="PTHR12592:SF0">
    <property type="entry name" value="ATP-DEPENDENT (S)-NAD(P)H-HYDRATE DEHYDRATASE"/>
    <property type="match status" value="1"/>
</dbReference>
<dbReference type="Pfam" id="PF01648">
    <property type="entry name" value="ACPS"/>
    <property type="match status" value="1"/>
</dbReference>
<evidence type="ECO:0000256" key="4">
    <source>
        <dbReference type="ARBA" id="ARBA00022840"/>
    </source>
</evidence>
<comment type="subunit">
    <text evidence="9">Homotetramer.</text>
</comment>
<evidence type="ECO:0000256" key="9">
    <source>
        <dbReference type="HAMAP-Rule" id="MF_01965"/>
    </source>
</evidence>
<comment type="similarity">
    <text evidence="9">Belongs to the NnrD/CARKD family.</text>
</comment>
<dbReference type="EC" id="4.2.1.136" evidence="9"/>
<dbReference type="InterPro" id="IPR037143">
    <property type="entry name" value="4-PPantetheinyl_Trfase_dom_sf"/>
</dbReference>
<feature type="binding site" evidence="9">
    <location>
        <position position="153"/>
    </location>
    <ligand>
        <name>(6S)-NADPHX</name>
        <dbReference type="ChEBI" id="CHEBI:64076"/>
    </ligand>
</feature>
<keyword evidence="7 9" id="KW-0520">NAD</keyword>
<comment type="catalytic activity">
    <reaction evidence="9">
        <text>(6S)-NADPHX + ADP = AMP + phosphate + NADPH + H(+)</text>
        <dbReference type="Rhea" id="RHEA:32235"/>
        <dbReference type="ChEBI" id="CHEBI:15378"/>
        <dbReference type="ChEBI" id="CHEBI:43474"/>
        <dbReference type="ChEBI" id="CHEBI:57783"/>
        <dbReference type="ChEBI" id="CHEBI:64076"/>
        <dbReference type="ChEBI" id="CHEBI:456215"/>
        <dbReference type="ChEBI" id="CHEBI:456216"/>
        <dbReference type="EC" id="4.2.1.136"/>
    </reaction>
</comment>
<name>A0A934NHE4_9BACT</name>
<dbReference type="NCBIfam" id="TIGR00556">
    <property type="entry name" value="pantethn_trn"/>
    <property type="match status" value="1"/>
</dbReference>
<keyword evidence="5" id="KW-0460">Magnesium</keyword>
<dbReference type="Gene3D" id="3.90.470.20">
    <property type="entry name" value="4'-phosphopantetheinyl transferase domain"/>
    <property type="match status" value="1"/>
</dbReference>
<dbReference type="GO" id="GO:0110051">
    <property type="term" value="P:metabolite repair"/>
    <property type="evidence" value="ECO:0007669"/>
    <property type="project" value="TreeGrafter"/>
</dbReference>
<dbReference type="CDD" id="cd01171">
    <property type="entry name" value="YXKO-related"/>
    <property type="match status" value="1"/>
</dbReference>
<dbReference type="SUPFAM" id="SSF56214">
    <property type="entry name" value="4'-phosphopantetheinyl transferase"/>
    <property type="match status" value="1"/>
</dbReference>
<dbReference type="PROSITE" id="PS01050">
    <property type="entry name" value="YJEF_C_2"/>
    <property type="match status" value="1"/>
</dbReference>
<dbReference type="InterPro" id="IPR008278">
    <property type="entry name" value="4-PPantetheinyl_Trfase_dom"/>
</dbReference>
<sequence>MSGGVGIDVTSIARVNQLLSRRPEWSRRAFTATERQDCEGHPRRWATRWAAKEAVRKLHGSLGLPLPGFVDIEVVLAARGAPSLRLHGATSRLRLSLSDQGDTAVAVVTGMAEPSVFAAVPGLLRLADRPDDAHKGTFGTVLVVGGAVGYSGAPLMSASAAARGGAGLVRLCVPEAIYPVVAAQTLEVMTNPLPDADGGIAPAALEVLRRRHAAGAAAMVLGPGLGRAPGTERFVLDMLGELPAPTVVDADGLNIAAAHHVDWRACEQQVVLTPHPAEMGRLCSTPTAEVQENRHHLAASLARTSGTVVVLKGSDTVVAAPDGRLHVSDLRVVALATGGSGDVLSGLLGALIAQGLEAFDAAVAAVFIHGEAALALQHRRGRAGVLARDVIDELPAAQERVRRVVEQRRPR</sequence>
<feature type="binding site" evidence="9">
    <location>
        <position position="224"/>
    </location>
    <ligand>
        <name>(6S)-NADPHX</name>
        <dbReference type="ChEBI" id="CHEBI:64076"/>
    </ligand>
</feature>
<evidence type="ECO:0000259" key="10">
    <source>
        <dbReference type="PROSITE" id="PS51383"/>
    </source>
</evidence>
<keyword evidence="4 9" id="KW-0067">ATP-binding</keyword>
<dbReference type="GO" id="GO:0046496">
    <property type="term" value="P:nicotinamide nucleotide metabolic process"/>
    <property type="evidence" value="ECO:0007669"/>
    <property type="project" value="UniProtKB-UniRule"/>
</dbReference>
<dbReference type="GO" id="GO:0006633">
    <property type="term" value="P:fatty acid biosynthetic process"/>
    <property type="evidence" value="ECO:0007669"/>
    <property type="project" value="InterPro"/>
</dbReference>
<evidence type="ECO:0000256" key="6">
    <source>
        <dbReference type="ARBA" id="ARBA00022857"/>
    </source>
</evidence>
<feature type="binding site" evidence="9">
    <location>
        <begin position="312"/>
        <end position="316"/>
    </location>
    <ligand>
        <name>AMP</name>
        <dbReference type="ChEBI" id="CHEBI:456215"/>
    </ligand>
</feature>
<evidence type="ECO:0000256" key="1">
    <source>
        <dbReference type="ARBA" id="ARBA00022679"/>
    </source>
</evidence>
<evidence type="ECO:0000313" key="12">
    <source>
        <dbReference type="Proteomes" id="UP000614410"/>
    </source>
</evidence>